<dbReference type="InterPro" id="IPR028976">
    <property type="entry name" value="CheC-like_sf"/>
</dbReference>
<dbReference type="InterPro" id="IPR028051">
    <property type="entry name" value="CheX-like_dom"/>
</dbReference>
<protein>
    <submittedName>
        <fullName evidence="3">CheY-P phosphatase CheX</fullName>
        <ecNumber evidence="3">3.-.-.-</ecNumber>
    </submittedName>
</protein>
<dbReference type="CDD" id="cd17906">
    <property type="entry name" value="CheX"/>
    <property type="match status" value="1"/>
</dbReference>
<gene>
    <name evidence="3" type="primary">cheX_2</name>
    <name evidence="3" type="ORF">CLFO_36610</name>
</gene>
<proteinExistence type="predicted"/>
<dbReference type="EC" id="3.-.-.-" evidence="3"/>
<dbReference type="PANTHER" id="PTHR39452">
    <property type="entry name" value="CHEY-P PHOSPHATASE CHEX"/>
    <property type="match status" value="1"/>
</dbReference>
<dbReference type="AlphaFoldDB" id="A0AAC9RLE2"/>
<dbReference type="Pfam" id="PF13690">
    <property type="entry name" value="CheX"/>
    <property type="match status" value="1"/>
</dbReference>
<evidence type="ECO:0000313" key="3">
    <source>
        <dbReference type="EMBL" id="ARE89254.1"/>
    </source>
</evidence>
<dbReference type="EMBL" id="CP020559">
    <property type="protein sequence ID" value="ARE89254.1"/>
    <property type="molecule type" value="Genomic_DNA"/>
</dbReference>
<accession>A0AAC9RLE2</accession>
<name>A0AAC9RLE2_9CLOT</name>
<dbReference type="GO" id="GO:0016787">
    <property type="term" value="F:hydrolase activity"/>
    <property type="evidence" value="ECO:0007669"/>
    <property type="project" value="UniProtKB-KW"/>
</dbReference>
<dbReference type="InterPro" id="IPR038756">
    <property type="entry name" value="CheX-like"/>
</dbReference>
<keyword evidence="3" id="KW-0378">Hydrolase</keyword>
<sequence>MTKIEYIDPFLESVELVLMQFGVENIQKGQLRKKEDMQVDLEITSVIELIGELRGNICYSFSNNTAKKLVSKMMMGMPVEEMDEMAISAVAELTNMITGSAATMLSSKEIVFDITPPSIIFGEALSIGISPLEILAVDIQTQDGKIEVNIGLEKN</sequence>
<feature type="domain" description="Chemotaxis phosphatase CheX-like" evidence="2">
    <location>
        <begin position="43"/>
        <end position="127"/>
    </location>
</feature>
<organism evidence="3 4">
    <name type="scientific">Clostridium formicaceticum</name>
    <dbReference type="NCBI Taxonomy" id="1497"/>
    <lineage>
        <taxon>Bacteria</taxon>
        <taxon>Bacillati</taxon>
        <taxon>Bacillota</taxon>
        <taxon>Clostridia</taxon>
        <taxon>Eubacteriales</taxon>
        <taxon>Clostridiaceae</taxon>
        <taxon>Clostridium</taxon>
    </lineage>
</organism>
<dbReference type="Proteomes" id="UP000192478">
    <property type="component" value="Chromosome"/>
</dbReference>
<evidence type="ECO:0000259" key="2">
    <source>
        <dbReference type="Pfam" id="PF13690"/>
    </source>
</evidence>
<evidence type="ECO:0000256" key="1">
    <source>
        <dbReference type="ARBA" id="ARBA00022500"/>
    </source>
</evidence>
<dbReference type="SUPFAM" id="SSF103039">
    <property type="entry name" value="CheC-like"/>
    <property type="match status" value="1"/>
</dbReference>
<dbReference type="GO" id="GO:0006935">
    <property type="term" value="P:chemotaxis"/>
    <property type="evidence" value="ECO:0007669"/>
    <property type="project" value="UniProtKB-KW"/>
</dbReference>
<evidence type="ECO:0000313" key="4">
    <source>
        <dbReference type="Proteomes" id="UP000192478"/>
    </source>
</evidence>
<dbReference type="Gene3D" id="3.40.1550.10">
    <property type="entry name" value="CheC-like"/>
    <property type="match status" value="1"/>
</dbReference>
<dbReference type="RefSeq" id="WP_081562188.1">
    <property type="nucleotide sequence ID" value="NZ_CP017603.1"/>
</dbReference>
<reference evidence="3 4" key="1">
    <citation type="submission" date="2017-03" db="EMBL/GenBank/DDBJ databases">
        <title>Complete sequence of Clostridium formicaceticum DSM 92.</title>
        <authorList>
            <person name="Poehlein A."/>
            <person name="Karl M."/>
            <person name="Bengelsdorf F.R."/>
            <person name="Duerre P."/>
            <person name="Daniel R."/>
        </authorList>
    </citation>
    <scope>NUCLEOTIDE SEQUENCE [LARGE SCALE GENOMIC DNA]</scope>
    <source>
        <strain evidence="3 4">DSM 92</strain>
    </source>
</reference>
<dbReference type="PANTHER" id="PTHR39452:SF1">
    <property type="entry name" value="CHEY-P PHOSPHATASE CHEX"/>
    <property type="match status" value="1"/>
</dbReference>
<keyword evidence="1" id="KW-0145">Chemotaxis</keyword>